<dbReference type="RefSeq" id="WP_157282850.1">
    <property type="nucleotide sequence ID" value="NZ_JNFF01000056.1"/>
</dbReference>
<dbReference type="Gene3D" id="1.20.1600.10">
    <property type="entry name" value="Outer membrane efflux proteins (OEP)"/>
    <property type="match status" value="1"/>
</dbReference>
<evidence type="ECO:0000313" key="3">
    <source>
        <dbReference type="Proteomes" id="UP000028007"/>
    </source>
</evidence>
<keyword evidence="1" id="KW-0732">Signal</keyword>
<evidence type="ECO:0008006" key="4">
    <source>
        <dbReference type="Google" id="ProtNLM"/>
    </source>
</evidence>
<dbReference type="EMBL" id="JNFF01000056">
    <property type="protein sequence ID" value="KEQ29913.1"/>
    <property type="molecule type" value="Genomic_DNA"/>
</dbReference>
<keyword evidence="3" id="KW-1185">Reference proteome</keyword>
<dbReference type="GO" id="GO:0015562">
    <property type="term" value="F:efflux transmembrane transporter activity"/>
    <property type="evidence" value="ECO:0007669"/>
    <property type="project" value="InterPro"/>
</dbReference>
<comment type="caution">
    <text evidence="2">The sequence shown here is derived from an EMBL/GenBank/DDBJ whole genome shotgun (WGS) entry which is preliminary data.</text>
</comment>
<feature type="signal peptide" evidence="1">
    <location>
        <begin position="1"/>
        <end position="21"/>
    </location>
</feature>
<dbReference type="AlphaFoldDB" id="A0A081PGU0"/>
<evidence type="ECO:0000313" key="2">
    <source>
        <dbReference type="EMBL" id="KEQ29913.1"/>
    </source>
</evidence>
<evidence type="ECO:0000256" key="1">
    <source>
        <dbReference type="SAM" id="SignalP"/>
    </source>
</evidence>
<protein>
    <recommendedName>
        <fullName evidence="4">Transporter</fullName>
    </recommendedName>
</protein>
<dbReference type="Proteomes" id="UP000028007">
    <property type="component" value="Unassembled WGS sequence"/>
</dbReference>
<proteinExistence type="predicted"/>
<dbReference type="SUPFAM" id="SSF56954">
    <property type="entry name" value="Outer membrane efflux proteins (OEP)"/>
    <property type="match status" value="1"/>
</dbReference>
<organism evidence="2 3">
    <name type="scientific">Pedobacter antarcticus 4BY</name>
    <dbReference type="NCBI Taxonomy" id="1358423"/>
    <lineage>
        <taxon>Bacteria</taxon>
        <taxon>Pseudomonadati</taxon>
        <taxon>Bacteroidota</taxon>
        <taxon>Sphingobacteriia</taxon>
        <taxon>Sphingobacteriales</taxon>
        <taxon>Sphingobacteriaceae</taxon>
        <taxon>Pedobacter</taxon>
    </lineage>
</organism>
<gene>
    <name evidence="2" type="ORF">N180_19945</name>
</gene>
<reference evidence="2 3" key="1">
    <citation type="journal article" date="1992" name="Int. J. Syst. Bacteriol.">
        <title>Sphingobacterium antarcticus sp. nov. a Psychrotrophic Bacterium from the Soils of Schirmacher Oasis, Antarctica.</title>
        <authorList>
            <person name="Shivaji S."/>
            <person name="Ray M.K."/>
            <person name="Rao N.S."/>
            <person name="Saiserr L."/>
            <person name="Jagannadham M.V."/>
            <person name="Kumar G.S."/>
            <person name="Reddy G."/>
            <person name="Bhargava P.M."/>
        </authorList>
    </citation>
    <scope>NUCLEOTIDE SEQUENCE [LARGE SCALE GENOMIC DNA]</scope>
    <source>
        <strain evidence="2 3">4BY</strain>
    </source>
</reference>
<sequence>MKYFLQMSLVLFILWSKSSQAQQIHTLSLKEAWEQANDNYPGLHERKYLIEEFKIRKKEAQSQALPQVQLQAQSSFGTLNGSAGAFFPVPGVFNIR</sequence>
<dbReference type="OrthoDB" id="654853at2"/>
<name>A0A081PGU0_9SPHI</name>
<accession>A0A081PGU0</accession>
<feature type="chain" id="PRO_5001761789" description="Transporter" evidence="1">
    <location>
        <begin position="22"/>
        <end position="96"/>
    </location>
</feature>
<dbReference type="eggNOG" id="COG1538">
    <property type="taxonomic scope" value="Bacteria"/>
</dbReference>